<reference evidence="6 7" key="1">
    <citation type="submission" date="2019-02" db="EMBL/GenBank/DDBJ databases">
        <title>Paenibacillus sp. nov., isolated from surface-sterilized tissue of Thalictrum simplex L.</title>
        <authorList>
            <person name="Tuo L."/>
        </authorList>
    </citation>
    <scope>NUCLEOTIDE SEQUENCE [LARGE SCALE GENOMIC DNA]</scope>
    <source>
        <strain evidence="6 7">N2SHLJ1</strain>
    </source>
</reference>
<evidence type="ECO:0000313" key="7">
    <source>
        <dbReference type="Proteomes" id="UP000293142"/>
    </source>
</evidence>
<dbReference type="PANTHER" id="PTHR22870">
    <property type="entry name" value="REGULATOR OF CHROMOSOME CONDENSATION"/>
    <property type="match status" value="1"/>
</dbReference>
<comment type="caution">
    <text evidence="6">The sequence shown here is derived from an EMBL/GenBank/DDBJ whole genome shotgun (WGS) entry which is preliminary data.</text>
</comment>
<dbReference type="InterPro" id="IPR001119">
    <property type="entry name" value="SLH_dom"/>
</dbReference>
<dbReference type="PROSITE" id="PS00626">
    <property type="entry name" value="RCC1_2"/>
    <property type="match status" value="4"/>
</dbReference>
<dbReference type="Pfam" id="PF00041">
    <property type="entry name" value="fn3"/>
    <property type="match status" value="3"/>
</dbReference>
<dbReference type="PROSITE" id="PS50012">
    <property type="entry name" value="RCC1_3"/>
    <property type="match status" value="7"/>
</dbReference>
<sequence>MEGRAMRQAGKVFLCIIIVLSTFPLLLKNAAHAENAVVPQIAAGYYHSVGVISDGTVWSWGRGDKGQMGNGETASRAVPRQAAGLSGVKAIASGVRGSVAVLHDGTVMTWGSNSDGQLGDGTLTDRTTPVTVTGLSRIKAVSGGVGYHTLALDEDGHVWAWGRNEDGDLGDGTTTQRTTPVQVSGLSNVKAIAAGGYFSLALKEDGTVWSWGINDAGELGDGTTQQRSLPQQVPGLSNIKAIAAGGNHSLAVDTGGHVWAWGENRYGAVGDGTGTNRKVPVQISGLPDVTAIAGGGYHSLAVDAAGHVWAWGYNSYGQLGDGTTTQRLSPVQVPGLSGMKEVAAGGFHSFAMKSDGMIWSWGLNSSGQLGDNTSTNRLLPVLSKAVMDATAPTVSSGTISASSLTSASVTLNWTKAEDNMSEQSVLQYLVYRSGSGNIQTVSDMERRGTAVGSYASDIGLLEITGLRPGTTYYFNIIVKDAAGYKSAYTMRQVVTKSLHTVSYNGNGSTGGNVPVDSHSYEEGASVTVMDNSGNLVKGGHSFTGWNTQADGNGMSYAANAGFIMGAADVRLYAMWDANCYTVRYGAGANGTISATVETVTYGRSPAAIPIVTPHSGYTFAGWSSDGGTTMLTSEQVAATTVTADMTYTAFYTQNPSPPLAPDAPVLQPAAAGNGKVTLTWNPVARATGYKVYQSVTSGTYGTETATVSGSVYTYDAAGLSNGTTYYFVVKAANSGGDSAASNEVSAVPVTVPAAPADISAIASIGQAIVAFSIPGDDGGSAITGYEVTSSPGDITATGAASPIAITGLMNGTTYTFTVKAINSAGSGAASAASNPVTPWWSSGSKSSSNSSTPEEPATPGTPETTDEGVDLLINGIEEAAGTVTITAVNDQTVMTVAVDSQQLENRIAAAGQGAVITIPAVNTEADHVVSEFNGQTIKFMEQKQAVLEIVTENATYTLPAGQINIDSIVNRLGNTMALQDIKVQIEIAVPTENLMKIAQNSEIGGEFTFVAPLVHFTVRATYGDSSVEVSKFNAFVERTIAIPDGTDPSKITTGVVIGADGTVHHVPTKIIVKDGKYYARISSLTNSTYSVVWRSIMFKDMAGHWAEDAVKDMGSRMVVSGVGNGMFNPDQDITRAEFAAIVVQALGLKLEGGAAPFSDMLPADWYSQAIQTAYEYKLISGFEDGTFRPAGKMTREQAMTILAKAMTLTGLKAKLPSQPADKLLRSFTDADETSNWAISSIADALQAGIVSGKTGTELAPKAYVTRAEVAVMVQKLLQKSDLI</sequence>
<dbReference type="InterPro" id="IPR013378">
    <property type="entry name" value="InlB-like_B-rpt"/>
</dbReference>
<dbReference type="PROSITE" id="PS51272">
    <property type="entry name" value="SLH"/>
    <property type="match status" value="3"/>
</dbReference>
<keyword evidence="7" id="KW-1185">Reference proteome</keyword>
<name>A0A4Q9DPC0_9BACL</name>
<dbReference type="InterPro" id="IPR013783">
    <property type="entry name" value="Ig-like_fold"/>
</dbReference>
<evidence type="ECO:0000256" key="1">
    <source>
        <dbReference type="ARBA" id="ARBA00004196"/>
    </source>
</evidence>
<dbReference type="SUPFAM" id="SSF50985">
    <property type="entry name" value="RCC1/BLIP-II"/>
    <property type="match status" value="2"/>
</dbReference>
<dbReference type="Gene3D" id="2.60.40.4270">
    <property type="entry name" value="Listeria-Bacteroides repeat domain"/>
    <property type="match status" value="2"/>
</dbReference>
<dbReference type="GO" id="GO:0030313">
    <property type="term" value="C:cell envelope"/>
    <property type="evidence" value="ECO:0007669"/>
    <property type="project" value="UniProtKB-SubCell"/>
</dbReference>
<feature type="domain" description="Fibronectin type-III" evidence="4">
    <location>
        <begin position="395"/>
        <end position="500"/>
    </location>
</feature>
<dbReference type="InterPro" id="IPR009091">
    <property type="entry name" value="RCC1/BLIP-II"/>
</dbReference>
<gene>
    <name evidence="6" type="ORF">EYB31_20630</name>
</gene>
<evidence type="ECO:0000256" key="3">
    <source>
        <dbReference type="SAM" id="MobiDB-lite"/>
    </source>
</evidence>
<dbReference type="Pfam" id="PF25390">
    <property type="entry name" value="WD40_RLD"/>
    <property type="match status" value="1"/>
</dbReference>
<dbReference type="InterPro" id="IPR044060">
    <property type="entry name" value="Bacterial_rp_domain"/>
</dbReference>
<evidence type="ECO:0000256" key="2">
    <source>
        <dbReference type="ARBA" id="ARBA00022737"/>
    </source>
</evidence>
<comment type="subcellular location">
    <subcellularLocation>
        <location evidence="1">Cell envelope</location>
    </subcellularLocation>
</comment>
<keyword evidence="2" id="KW-0677">Repeat</keyword>
<dbReference type="Proteomes" id="UP000293142">
    <property type="component" value="Unassembled WGS sequence"/>
</dbReference>
<organism evidence="6 7">
    <name type="scientific">Paenibacillus thalictri</name>
    <dbReference type="NCBI Taxonomy" id="2527873"/>
    <lineage>
        <taxon>Bacteria</taxon>
        <taxon>Bacillati</taxon>
        <taxon>Bacillota</taxon>
        <taxon>Bacilli</taxon>
        <taxon>Bacillales</taxon>
        <taxon>Paenibacillaceae</taxon>
        <taxon>Paenibacillus</taxon>
    </lineage>
</organism>
<dbReference type="OrthoDB" id="27389at2"/>
<dbReference type="SMART" id="SM00060">
    <property type="entry name" value="FN3"/>
    <property type="match status" value="3"/>
</dbReference>
<dbReference type="InterPro" id="IPR042229">
    <property type="entry name" value="Listeria/Bacterioides_rpt_sf"/>
</dbReference>
<dbReference type="SUPFAM" id="SSF49265">
    <property type="entry name" value="Fibronectin type III"/>
    <property type="match status" value="2"/>
</dbReference>
<feature type="region of interest" description="Disordered" evidence="3">
    <location>
        <begin position="827"/>
        <end position="867"/>
    </location>
</feature>
<dbReference type="PANTHER" id="PTHR22870:SF408">
    <property type="entry name" value="OS09G0560450 PROTEIN"/>
    <property type="match status" value="1"/>
</dbReference>
<feature type="compositionally biased region" description="Low complexity" evidence="3">
    <location>
        <begin position="841"/>
        <end position="863"/>
    </location>
</feature>
<dbReference type="InterPro" id="IPR051210">
    <property type="entry name" value="Ub_ligase/GEF_domain"/>
</dbReference>
<accession>A0A4Q9DPC0</accession>
<dbReference type="EMBL" id="SIRE01000015">
    <property type="protein sequence ID" value="TBL75971.1"/>
    <property type="molecule type" value="Genomic_DNA"/>
</dbReference>
<dbReference type="Pfam" id="PF09479">
    <property type="entry name" value="Flg_new"/>
    <property type="match status" value="1"/>
</dbReference>
<feature type="domain" description="SLH" evidence="5">
    <location>
        <begin position="1224"/>
        <end position="1283"/>
    </location>
</feature>
<dbReference type="CDD" id="cd00063">
    <property type="entry name" value="FN3"/>
    <property type="match status" value="3"/>
</dbReference>
<dbReference type="Gene3D" id="2.130.10.30">
    <property type="entry name" value="Regulator of chromosome condensation 1/beta-lactamase-inhibitor protein II"/>
    <property type="match status" value="2"/>
</dbReference>
<dbReference type="InterPro" id="IPR003961">
    <property type="entry name" value="FN3_dom"/>
</dbReference>
<proteinExistence type="predicted"/>
<dbReference type="PROSITE" id="PS50853">
    <property type="entry name" value="FN3"/>
    <property type="match status" value="2"/>
</dbReference>
<evidence type="ECO:0000259" key="4">
    <source>
        <dbReference type="PROSITE" id="PS50853"/>
    </source>
</evidence>
<evidence type="ECO:0000259" key="5">
    <source>
        <dbReference type="PROSITE" id="PS51272"/>
    </source>
</evidence>
<dbReference type="Pfam" id="PF00415">
    <property type="entry name" value="RCC1"/>
    <property type="match status" value="1"/>
</dbReference>
<dbReference type="InterPro" id="IPR000408">
    <property type="entry name" value="Reg_chr_condens"/>
</dbReference>
<evidence type="ECO:0000313" key="6">
    <source>
        <dbReference type="EMBL" id="TBL75971.1"/>
    </source>
</evidence>
<feature type="domain" description="SLH" evidence="5">
    <location>
        <begin position="1153"/>
        <end position="1216"/>
    </location>
</feature>
<protein>
    <submittedName>
        <fullName evidence="6">Uncharacterized protein</fullName>
    </submittedName>
</protein>
<dbReference type="Gene3D" id="2.60.40.10">
    <property type="entry name" value="Immunoglobulins"/>
    <property type="match status" value="3"/>
</dbReference>
<dbReference type="Pfam" id="PF00395">
    <property type="entry name" value="SLH"/>
    <property type="match status" value="3"/>
</dbReference>
<dbReference type="InterPro" id="IPR058923">
    <property type="entry name" value="RCC1-like_dom"/>
</dbReference>
<dbReference type="PRINTS" id="PR00633">
    <property type="entry name" value="RCCNDNSATION"/>
</dbReference>
<dbReference type="Pfam" id="PF18998">
    <property type="entry name" value="Flg_new_2"/>
    <property type="match status" value="1"/>
</dbReference>
<feature type="domain" description="Fibronectin type-III" evidence="4">
    <location>
        <begin position="660"/>
        <end position="754"/>
    </location>
</feature>
<dbReference type="InterPro" id="IPR036116">
    <property type="entry name" value="FN3_sf"/>
</dbReference>
<feature type="domain" description="SLH" evidence="5">
    <location>
        <begin position="1093"/>
        <end position="1152"/>
    </location>
</feature>